<dbReference type="InterPro" id="IPR000871">
    <property type="entry name" value="Beta-lactam_class-A"/>
</dbReference>
<dbReference type="STRING" id="1183438.GKIL_0854"/>
<keyword evidence="2" id="KW-0378">Hydrolase</keyword>
<dbReference type="GO" id="GO:0008800">
    <property type="term" value="F:beta-lactamase activity"/>
    <property type="evidence" value="ECO:0007669"/>
    <property type="project" value="UniProtKB-EC"/>
</dbReference>
<accession>U5QHF3</accession>
<reference evidence="2 3" key="1">
    <citation type="journal article" date="2013" name="PLoS ONE">
        <title>Cultivation and Complete Genome Sequencing of Gloeobacter kilaueensis sp. nov., from a Lava Cave in Kilauea Caldera, Hawai'i.</title>
        <authorList>
            <person name="Saw J.H."/>
            <person name="Schatz M."/>
            <person name="Brown M.V."/>
            <person name="Kunkel D.D."/>
            <person name="Foster J.S."/>
            <person name="Shick H."/>
            <person name="Christensen S."/>
            <person name="Hou S."/>
            <person name="Wan X."/>
            <person name="Donachie S.P."/>
        </authorList>
    </citation>
    <scope>NUCLEOTIDE SEQUENCE [LARGE SCALE GENOMIC DNA]</scope>
    <source>
        <strain evidence="3">JS</strain>
    </source>
</reference>
<dbReference type="HOGENOM" id="CLU_031960_9_2_3"/>
<dbReference type="InterPro" id="IPR012338">
    <property type="entry name" value="Beta-lactam/transpept-like"/>
</dbReference>
<dbReference type="KEGG" id="glj:GKIL_0854"/>
<protein>
    <submittedName>
        <fullName evidence="2">Beta-lactamase</fullName>
        <ecNumber evidence="2">3.5.2.6</ecNumber>
    </submittedName>
</protein>
<gene>
    <name evidence="2" type="primary">ampC</name>
    <name evidence="2" type="ORF">GKIL_0854</name>
</gene>
<dbReference type="Proteomes" id="UP000017396">
    <property type="component" value="Chromosome"/>
</dbReference>
<evidence type="ECO:0000259" key="1">
    <source>
        <dbReference type="Pfam" id="PF13354"/>
    </source>
</evidence>
<dbReference type="EMBL" id="CP003587">
    <property type="protein sequence ID" value="AGY57100.1"/>
    <property type="molecule type" value="Genomic_DNA"/>
</dbReference>
<keyword evidence="3" id="KW-1185">Reference proteome</keyword>
<dbReference type="Pfam" id="PF13354">
    <property type="entry name" value="Beta-lactamase2"/>
    <property type="match status" value="1"/>
</dbReference>
<dbReference type="GO" id="GO:0030655">
    <property type="term" value="P:beta-lactam antibiotic catabolic process"/>
    <property type="evidence" value="ECO:0007669"/>
    <property type="project" value="InterPro"/>
</dbReference>
<sequence length="315" mass="34217">MLLFQLSHTLQNLGLFAGATVPLDLQVLPEAIVDSQYLPRPELARGEQLVALEAAMHKLTQQPRLRSGFLFFDPATGAYAQMAADESFSAASVIKVPVLVELMRQVDGGSVRLDEVLTLKAAHKGGGSGWLQYRPNGTRMSVLAVATLMIIRSDNTATNMIIDRLGGAAYLNEQFRRWGLRRTVINAPLPDLEGTNTTSPGDLALLMSELDRGELTSPQGRTVAYGLMGRTRIGSLLPMGLGPGARILHKTGDIGKMVGDVGVVTTPDGRRYLATALVERPHNDRRANQLIAKLSQAFYHVFANTHRLGTVPRKT</sequence>
<evidence type="ECO:0000313" key="3">
    <source>
        <dbReference type="Proteomes" id="UP000017396"/>
    </source>
</evidence>
<dbReference type="PANTHER" id="PTHR35333:SF4">
    <property type="entry name" value="SLR0121 PROTEIN"/>
    <property type="match status" value="1"/>
</dbReference>
<name>U5QHF3_GLOK1</name>
<dbReference type="AlphaFoldDB" id="U5QHF3"/>
<organism evidence="2 3">
    <name type="scientific">Gloeobacter kilaueensis (strain ATCC BAA-2537 / CCAP 1431/1 / ULC 316 / JS1)</name>
    <dbReference type="NCBI Taxonomy" id="1183438"/>
    <lineage>
        <taxon>Bacteria</taxon>
        <taxon>Bacillati</taxon>
        <taxon>Cyanobacteriota</taxon>
        <taxon>Cyanophyceae</taxon>
        <taxon>Gloeobacterales</taxon>
        <taxon>Gloeobacteraceae</taxon>
        <taxon>Gloeobacter</taxon>
    </lineage>
</organism>
<feature type="domain" description="Beta-lactamase class A catalytic" evidence="1">
    <location>
        <begin position="69"/>
        <end position="277"/>
    </location>
</feature>
<evidence type="ECO:0000313" key="2">
    <source>
        <dbReference type="EMBL" id="AGY57100.1"/>
    </source>
</evidence>
<dbReference type="PATRIC" id="fig|1183438.3.peg.847"/>
<dbReference type="eggNOG" id="COG2367">
    <property type="taxonomic scope" value="Bacteria"/>
</dbReference>
<dbReference type="PANTHER" id="PTHR35333">
    <property type="entry name" value="BETA-LACTAMASE"/>
    <property type="match status" value="1"/>
</dbReference>
<dbReference type="GO" id="GO:0046677">
    <property type="term" value="P:response to antibiotic"/>
    <property type="evidence" value="ECO:0007669"/>
    <property type="project" value="InterPro"/>
</dbReference>
<proteinExistence type="predicted"/>
<dbReference type="SUPFAM" id="SSF56601">
    <property type="entry name" value="beta-lactamase/transpeptidase-like"/>
    <property type="match status" value="1"/>
</dbReference>
<dbReference type="InterPro" id="IPR045155">
    <property type="entry name" value="Beta-lactam_cat"/>
</dbReference>
<dbReference type="EC" id="3.5.2.6" evidence="2"/>
<dbReference type="Gene3D" id="3.40.710.10">
    <property type="entry name" value="DD-peptidase/beta-lactamase superfamily"/>
    <property type="match status" value="1"/>
</dbReference>